<evidence type="ECO:0000256" key="3">
    <source>
        <dbReference type="ARBA" id="ARBA00022692"/>
    </source>
</evidence>
<gene>
    <name evidence="7" type="ORF">QBE51_02005</name>
</gene>
<feature type="transmembrane region" description="Helical" evidence="6">
    <location>
        <begin position="156"/>
        <end position="183"/>
    </location>
</feature>
<keyword evidence="3 6" id="KW-0812">Transmembrane</keyword>
<dbReference type="EMBL" id="CP121687">
    <property type="protein sequence ID" value="WZL70327.1"/>
    <property type="molecule type" value="Genomic_DNA"/>
</dbReference>
<reference evidence="7 8" key="1">
    <citation type="submission" date="2023-03" db="EMBL/GenBank/DDBJ databases">
        <title>Novel Species.</title>
        <authorList>
            <person name="Ma S."/>
        </authorList>
    </citation>
    <scope>NUCLEOTIDE SEQUENCE [LARGE SCALE GENOMIC DNA]</scope>
    <source>
        <strain evidence="7 8">LIND6LT2</strain>
    </source>
</reference>
<evidence type="ECO:0000256" key="1">
    <source>
        <dbReference type="ARBA" id="ARBA00004141"/>
    </source>
</evidence>
<evidence type="ECO:0000313" key="8">
    <source>
        <dbReference type="Proteomes" id="UP001486565"/>
    </source>
</evidence>
<accession>A0ABZ2Y4R8</accession>
<keyword evidence="8" id="KW-1185">Reference proteome</keyword>
<evidence type="ECO:0000313" key="7">
    <source>
        <dbReference type="EMBL" id="WZL70327.1"/>
    </source>
</evidence>
<protein>
    <submittedName>
        <fullName evidence="7">DUF92 domain-containing protein</fullName>
    </submittedName>
</protein>
<dbReference type="RefSeq" id="WP_341877290.1">
    <property type="nucleotide sequence ID" value="NZ_CP121687.1"/>
</dbReference>
<keyword evidence="5 6" id="KW-0472">Membrane</keyword>
<feature type="transmembrane region" description="Helical" evidence="6">
    <location>
        <begin position="6"/>
        <end position="22"/>
    </location>
</feature>
<dbReference type="Proteomes" id="UP001486565">
    <property type="component" value="Chromosome"/>
</dbReference>
<comment type="similarity">
    <text evidence="2">Belongs to the TMEM19 family.</text>
</comment>
<organism evidence="7 8">
    <name type="scientific">Defluviitalea saccharophila</name>
    <dbReference type="NCBI Taxonomy" id="879970"/>
    <lineage>
        <taxon>Bacteria</taxon>
        <taxon>Bacillati</taxon>
        <taxon>Bacillota</taxon>
        <taxon>Clostridia</taxon>
        <taxon>Lachnospirales</taxon>
        <taxon>Defluviitaleaceae</taxon>
        <taxon>Defluviitalea</taxon>
    </lineage>
</organism>
<dbReference type="Pfam" id="PF01940">
    <property type="entry name" value="DUF92"/>
    <property type="match status" value="1"/>
</dbReference>
<evidence type="ECO:0000256" key="5">
    <source>
        <dbReference type="ARBA" id="ARBA00023136"/>
    </source>
</evidence>
<evidence type="ECO:0000256" key="2">
    <source>
        <dbReference type="ARBA" id="ARBA00009012"/>
    </source>
</evidence>
<evidence type="ECO:0000256" key="6">
    <source>
        <dbReference type="SAM" id="Phobius"/>
    </source>
</evidence>
<feature type="transmembrane region" description="Helical" evidence="6">
    <location>
        <begin position="27"/>
        <end position="44"/>
    </location>
</feature>
<feature type="transmembrane region" description="Helical" evidence="6">
    <location>
        <begin position="195"/>
        <end position="222"/>
    </location>
</feature>
<sequence>MQYFIKLFIGLIASISISYIAYKKHALTLSGAIGAIILGTGIFFGSGLYGSFLIIIFFGTSTIFTFIKRNYKKEIEKHYEKSGGRDIYQVFANGGVGLLYSLLYFSTSHPMYLILIGASIAASNADTWASELGVLRESSPISLRTFKKVSKGTSGAVSLFGMLMSLLGSLLIAFSAIITMILFQLNLYPFSHVQTFIFIFLGGILGSLIDSILGATLQGIYYNESLKKETEKPFYNGKPNTLIRGCKLFNNDFVNFISILLSTVVVFLLIYIT</sequence>
<evidence type="ECO:0000256" key="4">
    <source>
        <dbReference type="ARBA" id="ARBA00022989"/>
    </source>
</evidence>
<feature type="transmembrane region" description="Helical" evidence="6">
    <location>
        <begin position="111"/>
        <end position="135"/>
    </location>
</feature>
<name>A0ABZ2Y4R8_9FIRM</name>
<dbReference type="PANTHER" id="PTHR13353">
    <property type="entry name" value="TRANSMEMBRANE PROTEIN 19"/>
    <property type="match status" value="1"/>
</dbReference>
<feature type="transmembrane region" description="Helical" evidence="6">
    <location>
        <begin position="87"/>
        <end position="105"/>
    </location>
</feature>
<dbReference type="PANTHER" id="PTHR13353:SF5">
    <property type="entry name" value="TRANSMEMBRANE PROTEIN 19"/>
    <property type="match status" value="1"/>
</dbReference>
<comment type="subcellular location">
    <subcellularLocation>
        <location evidence="1">Membrane</location>
        <topology evidence="1">Multi-pass membrane protein</topology>
    </subcellularLocation>
</comment>
<feature type="transmembrane region" description="Helical" evidence="6">
    <location>
        <begin position="253"/>
        <end position="272"/>
    </location>
</feature>
<proteinExistence type="inferred from homology"/>
<keyword evidence="4 6" id="KW-1133">Transmembrane helix</keyword>
<dbReference type="InterPro" id="IPR002794">
    <property type="entry name" value="DUF92_TMEM19"/>
</dbReference>